<reference evidence="1 2" key="1">
    <citation type="journal article" date="2013" name="Genome Announc.">
        <title>Genome Sequence of the Pyrene- and Fluoranthene-Degrading Bacterium Cycloclasticus sp. Strain PY97M.</title>
        <authorList>
            <person name="Cui Z."/>
            <person name="Xu G."/>
            <person name="Li Q."/>
            <person name="Gao W."/>
            <person name="Zheng L."/>
        </authorList>
    </citation>
    <scope>NUCLEOTIDE SEQUENCE [LARGE SCALE GENOMIC DNA]</scope>
    <source>
        <strain evidence="1 2">PY97M</strain>
    </source>
</reference>
<keyword evidence="2" id="KW-1185">Reference proteome</keyword>
<sequence>MSNAIARPDTSDIEAEINKWALPTTEDRLVKRMNSTMDEINSFHYAMLPKLPAIIDYLNQFKLADLSEEDLKLSRAALAMCEVDNAVYKWKAPILNTGIDTLRMVKKSGFSDRVIL</sequence>
<dbReference type="AlphaFoldDB" id="A0AB33Z004"/>
<comment type="caution">
    <text evidence="1">The sequence shown here is derived from an EMBL/GenBank/DDBJ whole genome shotgun (WGS) entry which is preliminary data.</text>
</comment>
<organism evidence="1 2">
    <name type="scientific">Cycloclasticus pugetii</name>
    <dbReference type="NCBI Taxonomy" id="34068"/>
    <lineage>
        <taxon>Bacteria</taxon>
        <taxon>Pseudomonadati</taxon>
        <taxon>Pseudomonadota</taxon>
        <taxon>Gammaproteobacteria</taxon>
        <taxon>Thiotrichales</taxon>
        <taxon>Piscirickettsiaceae</taxon>
        <taxon>Cycloclasticus</taxon>
    </lineage>
</organism>
<gene>
    <name evidence="1" type="ORF">L196_09504</name>
</gene>
<dbReference type="Proteomes" id="UP000015462">
    <property type="component" value="Unassembled WGS sequence"/>
</dbReference>
<proteinExistence type="predicted"/>
<evidence type="ECO:0000313" key="1">
    <source>
        <dbReference type="EMBL" id="EPD12523.1"/>
    </source>
</evidence>
<name>A0AB33Z004_9GAMM</name>
<accession>A0AB33Z004</accession>
<dbReference type="RefSeq" id="WP_015006979.1">
    <property type="nucleotide sequence ID" value="NZ_FQZJ01000001.1"/>
</dbReference>
<dbReference type="EMBL" id="ASHL01000009">
    <property type="protein sequence ID" value="EPD12523.1"/>
    <property type="molecule type" value="Genomic_DNA"/>
</dbReference>
<protein>
    <submittedName>
        <fullName evidence="1">Uncharacterized protein</fullName>
    </submittedName>
</protein>
<evidence type="ECO:0000313" key="2">
    <source>
        <dbReference type="Proteomes" id="UP000015462"/>
    </source>
</evidence>